<dbReference type="Proteomes" id="UP001175227">
    <property type="component" value="Unassembled WGS sequence"/>
</dbReference>
<accession>A0AA39PRK2</accession>
<feature type="signal peptide" evidence="1">
    <location>
        <begin position="1"/>
        <end position="18"/>
    </location>
</feature>
<dbReference type="EMBL" id="JAUEPR010000002">
    <property type="protein sequence ID" value="KAK0489212.1"/>
    <property type="molecule type" value="Genomic_DNA"/>
</dbReference>
<comment type="caution">
    <text evidence="2">The sequence shown here is derived from an EMBL/GenBank/DDBJ whole genome shotgun (WGS) entry which is preliminary data.</text>
</comment>
<keyword evidence="1" id="KW-0732">Signal</keyword>
<organism evidence="2 3">
    <name type="scientific">Armillaria novae-zelandiae</name>
    <dbReference type="NCBI Taxonomy" id="153914"/>
    <lineage>
        <taxon>Eukaryota</taxon>
        <taxon>Fungi</taxon>
        <taxon>Dikarya</taxon>
        <taxon>Basidiomycota</taxon>
        <taxon>Agaricomycotina</taxon>
        <taxon>Agaricomycetes</taxon>
        <taxon>Agaricomycetidae</taxon>
        <taxon>Agaricales</taxon>
        <taxon>Marasmiineae</taxon>
        <taxon>Physalacriaceae</taxon>
        <taxon>Armillaria</taxon>
    </lineage>
</organism>
<proteinExistence type="predicted"/>
<evidence type="ECO:0000256" key="1">
    <source>
        <dbReference type="SAM" id="SignalP"/>
    </source>
</evidence>
<gene>
    <name evidence="2" type="ORF">IW261DRAFT_1443751</name>
</gene>
<sequence>MPWFGFLLISLLSSCLLSETSLLLFRFLLEDQPPSETVCFTRRHDFPKANILPPHLYFIVLCRHTSRWGEFTRLIDTRQGFEFVSAFK</sequence>
<evidence type="ECO:0000313" key="2">
    <source>
        <dbReference type="EMBL" id="KAK0489212.1"/>
    </source>
</evidence>
<keyword evidence="3" id="KW-1185">Reference proteome</keyword>
<dbReference type="AlphaFoldDB" id="A0AA39PRK2"/>
<feature type="chain" id="PRO_5041393053" description="Secreted protein" evidence="1">
    <location>
        <begin position="19"/>
        <end position="88"/>
    </location>
</feature>
<evidence type="ECO:0008006" key="4">
    <source>
        <dbReference type="Google" id="ProtNLM"/>
    </source>
</evidence>
<name>A0AA39PRK2_9AGAR</name>
<protein>
    <recommendedName>
        <fullName evidence="4">Secreted protein</fullName>
    </recommendedName>
</protein>
<reference evidence="2" key="1">
    <citation type="submission" date="2023-06" db="EMBL/GenBank/DDBJ databases">
        <authorList>
            <consortium name="Lawrence Berkeley National Laboratory"/>
            <person name="Ahrendt S."/>
            <person name="Sahu N."/>
            <person name="Indic B."/>
            <person name="Wong-Bajracharya J."/>
            <person name="Merenyi Z."/>
            <person name="Ke H.-M."/>
            <person name="Monk M."/>
            <person name="Kocsube S."/>
            <person name="Drula E."/>
            <person name="Lipzen A."/>
            <person name="Balint B."/>
            <person name="Henrissat B."/>
            <person name="Andreopoulos B."/>
            <person name="Martin F.M."/>
            <person name="Harder C.B."/>
            <person name="Rigling D."/>
            <person name="Ford K.L."/>
            <person name="Foster G.D."/>
            <person name="Pangilinan J."/>
            <person name="Papanicolaou A."/>
            <person name="Barry K."/>
            <person name="LaButti K."/>
            <person name="Viragh M."/>
            <person name="Koriabine M."/>
            <person name="Yan M."/>
            <person name="Riley R."/>
            <person name="Champramary S."/>
            <person name="Plett K.L."/>
            <person name="Tsai I.J."/>
            <person name="Slot J."/>
            <person name="Sipos G."/>
            <person name="Plett J."/>
            <person name="Nagy L.G."/>
            <person name="Grigoriev I.V."/>
        </authorList>
    </citation>
    <scope>NUCLEOTIDE SEQUENCE</scope>
    <source>
        <strain evidence="2">ICMP 16352</strain>
    </source>
</reference>
<evidence type="ECO:0000313" key="3">
    <source>
        <dbReference type="Proteomes" id="UP001175227"/>
    </source>
</evidence>